<dbReference type="PROSITE" id="PS51257">
    <property type="entry name" value="PROKAR_LIPOPROTEIN"/>
    <property type="match status" value="1"/>
</dbReference>
<comment type="caution">
    <text evidence="1">The sequence shown here is derived from an EMBL/GenBank/DDBJ whole genome shotgun (WGS) entry which is preliminary data.</text>
</comment>
<evidence type="ECO:0000313" key="2">
    <source>
        <dbReference type="Proteomes" id="UP000637695"/>
    </source>
</evidence>
<reference evidence="1" key="1">
    <citation type="journal article" date="2014" name="Int. J. Syst. Evol. Microbiol.">
        <title>Complete genome sequence of Corynebacterium casei LMG S-19264T (=DSM 44701T), isolated from a smear-ripened cheese.</title>
        <authorList>
            <consortium name="US DOE Joint Genome Institute (JGI-PGF)"/>
            <person name="Walter F."/>
            <person name="Albersmeier A."/>
            <person name="Kalinowski J."/>
            <person name="Ruckert C."/>
        </authorList>
    </citation>
    <scope>NUCLEOTIDE SEQUENCE</scope>
    <source>
        <strain evidence="1">JCM 18487</strain>
    </source>
</reference>
<keyword evidence="2" id="KW-1185">Reference proteome</keyword>
<organism evidence="1 2">
    <name type="scientific">Alicyclobacillus cellulosilyticus</name>
    <dbReference type="NCBI Taxonomy" id="1003997"/>
    <lineage>
        <taxon>Bacteria</taxon>
        <taxon>Bacillati</taxon>
        <taxon>Bacillota</taxon>
        <taxon>Bacilli</taxon>
        <taxon>Bacillales</taxon>
        <taxon>Alicyclobacillaceae</taxon>
        <taxon>Alicyclobacillus</taxon>
    </lineage>
</organism>
<evidence type="ECO:0000313" key="1">
    <source>
        <dbReference type="EMBL" id="GGJ02550.1"/>
    </source>
</evidence>
<dbReference type="RefSeq" id="WP_188881507.1">
    <property type="nucleotide sequence ID" value="NZ_BMOY01000011.1"/>
</dbReference>
<sequence>MTGYRNFQLALYVTAGCIRNETPAGFEAALAFFAKHTKLTKAYLEVHRGDITHPADKMREVKALFHQHGIRTAGGITPTIPPAYRPDHERFMHVFCYTDEASRAKLREAAEIAASVFDEVILDDFFFTNCACDECIRRKGDKSWEAFRLELMTEVSENLIIRPAKAVNPRVKLVIKYPNWIESYQATGYNTETQPRLFDGVYTGTETRDPATSQQHIPRYGSYSLVRWFEHVKPGGNGGGWFDNFDCTTLDHYLEQANLTVFAKAREITLFCYSSLKDTIFIPAVGFQLEKLDEAMAGVGSPVGTPVYLPHHACGEDHLYDYLGMLGIPLEPVPEYPADSRVVLLTADAARDPALVTKMEQTLRRGGDVIITSGLLQALQGRGIEQFTTLAATGARVTASRYAIQTAGCTFRDFVAAPRPVTWPVLAYRTNATWQHVVAVAGENNIPVLMSDHYSRGRLFTLTVPDNMADLYHLPAPVLAPLRQVLAGRLPVVLDGDSQAGLFVYDDGSFIVASFRPHLHTWRARVAPGKVLVNARGSAVAPYCTEPDGTSVYQVTLRPSEWRLYRVADRAEI</sequence>
<accession>A0A917K9C6</accession>
<name>A0A917K9C6_9BACL</name>
<proteinExistence type="predicted"/>
<gene>
    <name evidence="1" type="ORF">GCM10010885_09800</name>
</gene>
<dbReference type="AlphaFoldDB" id="A0A917K9C6"/>
<dbReference type="EMBL" id="BMOY01000011">
    <property type="protein sequence ID" value="GGJ02550.1"/>
    <property type="molecule type" value="Genomic_DNA"/>
</dbReference>
<protein>
    <submittedName>
        <fullName evidence="1">Permease</fullName>
    </submittedName>
</protein>
<reference evidence="1" key="2">
    <citation type="submission" date="2020-09" db="EMBL/GenBank/DDBJ databases">
        <authorList>
            <person name="Sun Q."/>
            <person name="Ohkuma M."/>
        </authorList>
    </citation>
    <scope>NUCLEOTIDE SEQUENCE</scope>
    <source>
        <strain evidence="1">JCM 18487</strain>
    </source>
</reference>
<dbReference type="Proteomes" id="UP000637695">
    <property type="component" value="Unassembled WGS sequence"/>
</dbReference>